<gene>
    <name evidence="2" type="ORF">SAMN05216210_1538</name>
</gene>
<dbReference type="EMBL" id="LT629787">
    <property type="protein sequence ID" value="SDU06393.1"/>
    <property type="molecule type" value="Genomic_DNA"/>
</dbReference>
<accession>A0A1H2FGJ7</accession>
<dbReference type="Proteomes" id="UP000243924">
    <property type="component" value="Chromosome I"/>
</dbReference>
<sequence>MLFSVFLFVIFGQITVRRLRKNPEVKDSLGMELASGWDILNVAGALSRPRWFSEMMRKSPLNFMAADERPLYENTSKFERCLARLFFWPWATSGLVLLLLAILSSCEIID</sequence>
<keyword evidence="1" id="KW-0472">Membrane</keyword>
<dbReference type="AlphaFoldDB" id="A0A1H2FGJ7"/>
<proteinExistence type="predicted"/>
<feature type="transmembrane region" description="Helical" evidence="1">
    <location>
        <begin position="87"/>
        <end position="109"/>
    </location>
</feature>
<reference evidence="3" key="1">
    <citation type="submission" date="2016-10" db="EMBL/GenBank/DDBJ databases">
        <authorList>
            <person name="Varghese N."/>
            <person name="Submissions S."/>
        </authorList>
    </citation>
    <scope>NUCLEOTIDE SEQUENCE [LARGE SCALE GENOMIC DNA]</scope>
    <source>
        <strain evidence="3">CECT 8338</strain>
    </source>
</reference>
<keyword evidence="1" id="KW-0812">Transmembrane</keyword>
<organism evidence="2 3">
    <name type="scientific">Halopseudomonas salegens</name>
    <dbReference type="NCBI Taxonomy" id="1434072"/>
    <lineage>
        <taxon>Bacteria</taxon>
        <taxon>Pseudomonadati</taxon>
        <taxon>Pseudomonadota</taxon>
        <taxon>Gammaproteobacteria</taxon>
        <taxon>Pseudomonadales</taxon>
        <taxon>Pseudomonadaceae</taxon>
        <taxon>Halopseudomonas</taxon>
    </lineage>
</organism>
<name>A0A1H2FGJ7_9GAMM</name>
<keyword evidence="1" id="KW-1133">Transmembrane helix</keyword>
<protein>
    <submittedName>
        <fullName evidence="2">Uncharacterized protein</fullName>
    </submittedName>
</protein>
<evidence type="ECO:0000313" key="2">
    <source>
        <dbReference type="EMBL" id="SDU06393.1"/>
    </source>
</evidence>
<evidence type="ECO:0000313" key="3">
    <source>
        <dbReference type="Proteomes" id="UP000243924"/>
    </source>
</evidence>
<keyword evidence="3" id="KW-1185">Reference proteome</keyword>
<evidence type="ECO:0000256" key="1">
    <source>
        <dbReference type="SAM" id="Phobius"/>
    </source>
</evidence>